<keyword evidence="4 6" id="KW-0808">Transferase</keyword>
<dbReference type="SUPFAM" id="SSF53335">
    <property type="entry name" value="S-adenosyl-L-methionine-dependent methyltransferases"/>
    <property type="match status" value="1"/>
</dbReference>
<keyword evidence="10" id="KW-1185">Reference proteome</keyword>
<dbReference type="GO" id="GO:0052914">
    <property type="term" value="F:16S rRNA (guanine(1207)-N(2))-methyltransferase activity"/>
    <property type="evidence" value="ECO:0007669"/>
    <property type="project" value="UniProtKB-EC"/>
</dbReference>
<evidence type="ECO:0000256" key="4">
    <source>
        <dbReference type="ARBA" id="ARBA00022679"/>
    </source>
</evidence>
<protein>
    <recommendedName>
        <fullName evidence="6">Ribosomal RNA small subunit methyltransferase C</fullName>
        <ecNumber evidence="6">2.1.1.172</ecNumber>
    </recommendedName>
    <alternativeName>
        <fullName evidence="6">16S rRNA m2G1207 methyltransferase</fullName>
    </alternativeName>
    <alternativeName>
        <fullName evidence="6">rRNA (guanine-N(2)-)-methyltransferase RsmC</fullName>
    </alternativeName>
</protein>
<evidence type="ECO:0000256" key="6">
    <source>
        <dbReference type="HAMAP-Rule" id="MF_01862"/>
    </source>
</evidence>
<dbReference type="InterPro" id="IPR013675">
    <property type="entry name" value="Mtase_sm_N"/>
</dbReference>
<dbReference type="CDD" id="cd02440">
    <property type="entry name" value="AdoMet_MTases"/>
    <property type="match status" value="1"/>
</dbReference>
<comment type="subcellular location">
    <subcellularLocation>
        <location evidence="6">Cytoplasm</location>
    </subcellularLocation>
</comment>
<keyword evidence="1 6" id="KW-0963">Cytoplasm</keyword>
<keyword evidence="5 6" id="KW-0949">S-adenosyl-L-methionine</keyword>
<sequence length="343" mass="38505">MDPRSEVVIRQSASLKGRVLFINAPADTLLHDLDDQIQSTHWTWNYYDHQAHLKQQYNSFFSVEFPAQEFDQVVIFTPKSKILLEYVLAQVASQLKPQQLVFLVGEKKGGIEGAAKQLQPYGSCFKLDSARHCQLWQMALSETVAAQPLQAWIKKYTIQAPDFSFEVCALPGVFSQDHLDIGTAELLPFLSQVKSGKIADFGCGAGVIACYLAKLNPANLIHALDIDAFALKSTELTFQHNQIAPEQLQLQAVTGIQDAPTDLNALVSNPPFHQGIQTNYDASEGLCRHAKSHLRPYGELWIVANRFLNYPQLIEQYFGRTTIKLDQNGFKVMHAQAFKRSKK</sequence>
<dbReference type="InterPro" id="IPR023543">
    <property type="entry name" value="rRNA_ssu_MeTfrase_C"/>
</dbReference>
<dbReference type="EC" id="2.1.1.172" evidence="6"/>
<reference evidence="9 10" key="1">
    <citation type="submission" date="2019-03" db="EMBL/GenBank/DDBJ databases">
        <title>Genomic analyses of the natural microbiome of Caenorhabditis elegans.</title>
        <authorList>
            <person name="Samuel B."/>
        </authorList>
    </citation>
    <scope>NUCLEOTIDE SEQUENCE [LARGE SCALE GENOMIC DNA]</scope>
    <source>
        <strain evidence="9 10">JUb89</strain>
    </source>
</reference>
<dbReference type="InterPro" id="IPR007848">
    <property type="entry name" value="Small_mtfrase_dom"/>
</dbReference>
<evidence type="ECO:0000259" key="7">
    <source>
        <dbReference type="Pfam" id="PF05175"/>
    </source>
</evidence>
<gene>
    <name evidence="6" type="primary">rsmC</name>
    <name evidence="9" type="ORF">EC844_10680</name>
</gene>
<keyword evidence="3 6" id="KW-0489">Methyltransferase</keyword>
<comment type="caution">
    <text evidence="9">The sequence shown here is derived from an EMBL/GenBank/DDBJ whole genome shotgun (WGS) entry which is preliminary data.</text>
</comment>
<comment type="function">
    <text evidence="6">Specifically methylates the guanine in position 1207 of 16S rRNA in the 30S particle.</text>
</comment>
<dbReference type="Pfam" id="PF05175">
    <property type="entry name" value="MTS"/>
    <property type="match status" value="1"/>
</dbReference>
<dbReference type="Pfam" id="PF08468">
    <property type="entry name" value="MTS_N"/>
    <property type="match status" value="1"/>
</dbReference>
<evidence type="ECO:0000256" key="3">
    <source>
        <dbReference type="ARBA" id="ARBA00022603"/>
    </source>
</evidence>
<dbReference type="InterPro" id="IPR046977">
    <property type="entry name" value="RsmC/RlmG"/>
</dbReference>
<evidence type="ECO:0000313" key="9">
    <source>
        <dbReference type="EMBL" id="TCM68098.1"/>
    </source>
</evidence>
<proteinExistence type="inferred from homology"/>
<dbReference type="Proteomes" id="UP000294963">
    <property type="component" value="Unassembled WGS sequence"/>
</dbReference>
<dbReference type="Gene3D" id="3.40.50.150">
    <property type="entry name" value="Vaccinia Virus protein VP39"/>
    <property type="match status" value="2"/>
</dbReference>
<evidence type="ECO:0000256" key="2">
    <source>
        <dbReference type="ARBA" id="ARBA00022552"/>
    </source>
</evidence>
<dbReference type="InterPro" id="IPR029063">
    <property type="entry name" value="SAM-dependent_MTases_sf"/>
</dbReference>
<evidence type="ECO:0000313" key="10">
    <source>
        <dbReference type="Proteomes" id="UP000294963"/>
    </source>
</evidence>
<organism evidence="9 10">
    <name type="scientific">Acinetobacter calcoaceticus</name>
    <dbReference type="NCBI Taxonomy" id="471"/>
    <lineage>
        <taxon>Bacteria</taxon>
        <taxon>Pseudomonadati</taxon>
        <taxon>Pseudomonadota</taxon>
        <taxon>Gammaproteobacteria</taxon>
        <taxon>Moraxellales</taxon>
        <taxon>Moraxellaceae</taxon>
        <taxon>Acinetobacter</taxon>
        <taxon>Acinetobacter calcoaceticus/baumannii complex</taxon>
    </lineage>
</organism>
<dbReference type="OrthoDB" id="9816072at2"/>
<feature type="domain" description="Methyltransferase small N-terminal" evidence="8">
    <location>
        <begin position="5"/>
        <end position="156"/>
    </location>
</feature>
<dbReference type="GO" id="GO:0005737">
    <property type="term" value="C:cytoplasm"/>
    <property type="evidence" value="ECO:0007669"/>
    <property type="project" value="UniProtKB-SubCell"/>
</dbReference>
<keyword evidence="2 6" id="KW-0698">rRNA processing</keyword>
<dbReference type="PANTHER" id="PTHR47816">
    <property type="entry name" value="RIBOSOMAL RNA SMALL SUBUNIT METHYLTRANSFERASE C"/>
    <property type="match status" value="1"/>
</dbReference>
<dbReference type="AlphaFoldDB" id="A0A4V2R1D0"/>
<comment type="subunit">
    <text evidence="6">Monomer.</text>
</comment>
<feature type="domain" description="Methyltransferase small" evidence="7">
    <location>
        <begin position="165"/>
        <end position="333"/>
    </location>
</feature>
<dbReference type="EMBL" id="SLVJ01000006">
    <property type="protein sequence ID" value="TCM68098.1"/>
    <property type="molecule type" value="Genomic_DNA"/>
</dbReference>
<evidence type="ECO:0000256" key="5">
    <source>
        <dbReference type="ARBA" id="ARBA00022691"/>
    </source>
</evidence>
<comment type="catalytic activity">
    <reaction evidence="6">
        <text>guanosine(1207) in 16S rRNA + S-adenosyl-L-methionine = N(2)-methylguanosine(1207) in 16S rRNA + S-adenosyl-L-homocysteine + H(+)</text>
        <dbReference type="Rhea" id="RHEA:42736"/>
        <dbReference type="Rhea" id="RHEA-COMP:10213"/>
        <dbReference type="Rhea" id="RHEA-COMP:10214"/>
        <dbReference type="ChEBI" id="CHEBI:15378"/>
        <dbReference type="ChEBI" id="CHEBI:57856"/>
        <dbReference type="ChEBI" id="CHEBI:59789"/>
        <dbReference type="ChEBI" id="CHEBI:74269"/>
        <dbReference type="ChEBI" id="CHEBI:74481"/>
        <dbReference type="EC" id="2.1.1.172"/>
    </reaction>
</comment>
<dbReference type="HAMAP" id="MF_01862">
    <property type="entry name" value="16SrRNA_methyltr_C"/>
    <property type="match status" value="1"/>
</dbReference>
<evidence type="ECO:0000259" key="8">
    <source>
        <dbReference type="Pfam" id="PF08468"/>
    </source>
</evidence>
<evidence type="ECO:0000256" key="1">
    <source>
        <dbReference type="ARBA" id="ARBA00022490"/>
    </source>
</evidence>
<accession>A0A4V2R1D0</accession>
<comment type="similarity">
    <text evidence="6">Belongs to the methyltransferase superfamily. RsmC family.</text>
</comment>
<dbReference type="PANTHER" id="PTHR47816:SF4">
    <property type="entry name" value="RIBOSOMAL RNA SMALL SUBUNIT METHYLTRANSFERASE C"/>
    <property type="match status" value="1"/>
</dbReference>
<name>A0A4V2R1D0_ACICA</name>